<sequence length="331" mass="38027">MSVKEQTIEELEAEIEKIDTAGHSTWWWGGLVGIVSIILAALAFFFLKEYIDVVGNVIPYIASVDGSETSAATSENLRSQFGSLGDAVGGIFNPFLTFISIIFLIVTLMQNQRAMRQSAAALKHAEVQLKISIQEQRNVKDELEESRKVQDEIGKTQELQRVENTYFKLVSYIEQFQAKLFDVQVNERRAPISVIQEVCNARLRGFDPDAEDSINGSLERVISRLERVSEVRKLVRMLELTYMNLGTNYDKDIYYRHLFSSIAIPTLELVFWMLCAEQYEDMRNELDRRGCFDELMILYVIDERFQEGTPQRLKLNTALGLYPKARETFFS</sequence>
<protein>
    <recommendedName>
        <fullName evidence="4">Phage abortive infection protein</fullName>
    </recommendedName>
</protein>
<evidence type="ECO:0000313" key="3">
    <source>
        <dbReference type="Proteomes" id="UP000267535"/>
    </source>
</evidence>
<name>A0A3P1SJZ9_9GAMM</name>
<proteinExistence type="predicted"/>
<evidence type="ECO:0000256" key="1">
    <source>
        <dbReference type="SAM" id="Phobius"/>
    </source>
</evidence>
<dbReference type="RefSeq" id="WP_124927460.1">
    <property type="nucleotide sequence ID" value="NZ_BMOH01000004.1"/>
</dbReference>
<evidence type="ECO:0000313" key="2">
    <source>
        <dbReference type="EMBL" id="RRC97621.1"/>
    </source>
</evidence>
<dbReference type="AlphaFoldDB" id="A0A3P1SJZ9"/>
<feature type="transmembrane region" description="Helical" evidence="1">
    <location>
        <begin position="26"/>
        <end position="47"/>
    </location>
</feature>
<dbReference type="OrthoDB" id="6422829at2"/>
<dbReference type="Proteomes" id="UP000267535">
    <property type="component" value="Unassembled WGS sequence"/>
</dbReference>
<keyword evidence="1" id="KW-0812">Transmembrane</keyword>
<dbReference type="EMBL" id="RQXV01000011">
    <property type="protein sequence ID" value="RRC97621.1"/>
    <property type="molecule type" value="Genomic_DNA"/>
</dbReference>
<keyword evidence="3" id="KW-1185">Reference proteome</keyword>
<feature type="transmembrane region" description="Helical" evidence="1">
    <location>
        <begin position="87"/>
        <end position="108"/>
    </location>
</feature>
<evidence type="ECO:0008006" key="4">
    <source>
        <dbReference type="Google" id="ProtNLM"/>
    </source>
</evidence>
<keyword evidence="1" id="KW-0472">Membrane</keyword>
<reference evidence="2 3" key="1">
    <citation type="submission" date="2018-11" db="EMBL/GenBank/DDBJ databases">
        <title>The draft genome sequence of Amphritea balenae JAMM 1525T.</title>
        <authorList>
            <person name="Fang Z."/>
            <person name="Zhang Y."/>
            <person name="Han X."/>
        </authorList>
    </citation>
    <scope>NUCLEOTIDE SEQUENCE [LARGE SCALE GENOMIC DNA]</scope>
    <source>
        <strain evidence="2 3">JAMM 1525</strain>
    </source>
</reference>
<comment type="caution">
    <text evidence="2">The sequence shown here is derived from an EMBL/GenBank/DDBJ whole genome shotgun (WGS) entry which is preliminary data.</text>
</comment>
<gene>
    <name evidence="2" type="ORF">EHS89_17470</name>
</gene>
<keyword evidence="1" id="KW-1133">Transmembrane helix</keyword>
<accession>A0A3P1SJZ9</accession>
<organism evidence="2 3">
    <name type="scientific">Amphritea balenae</name>
    <dbReference type="NCBI Taxonomy" id="452629"/>
    <lineage>
        <taxon>Bacteria</taxon>
        <taxon>Pseudomonadati</taxon>
        <taxon>Pseudomonadota</taxon>
        <taxon>Gammaproteobacteria</taxon>
        <taxon>Oceanospirillales</taxon>
        <taxon>Oceanospirillaceae</taxon>
        <taxon>Amphritea</taxon>
    </lineage>
</organism>